<sequence length="374" mass="41787">MLQPFPGFYIIRPQGSLVPLIPVDELPTWIQVGNWDWNDITLFTGMAPACFSSVPRIGEYDVVCHHCNSTLDSLHRSVSEQSAKSSNSSSLPVTKTNKIYSGAFISRSSQELLSPLTSSFLTPSKQLLFYTAEYPAFLRQPPYYANLQTPFVGMCLIPEYCQRLWRGAPPGDEGNPAEEENLAGEGTHLIPEYCRRLRKGTPSRDGENPAEEQDDNQNPPDDTQNHPDHNDEQDPDSPEVLRARYEISPKALKRPEFEETLPGRSTHSVPRSSVPLKDRPKSQRPPQRQPLATFADQGVPHPKPDSERGVEGWLKWMLKSQDTNVEAAGSSGHRRTTSPQNKKSAPGQGFPRRDSSKTVRFDEVNQGPQTDNTA</sequence>
<dbReference type="Proteomes" id="UP000326565">
    <property type="component" value="Unassembled WGS sequence"/>
</dbReference>
<feature type="compositionally biased region" description="Basic and acidic residues" evidence="1">
    <location>
        <begin position="223"/>
        <end position="232"/>
    </location>
</feature>
<name>A0A5N5X2L5_9EURO</name>
<keyword evidence="3" id="KW-1185">Reference proteome</keyword>
<evidence type="ECO:0000256" key="1">
    <source>
        <dbReference type="SAM" id="MobiDB-lite"/>
    </source>
</evidence>
<reference evidence="2 3" key="1">
    <citation type="submission" date="2019-04" db="EMBL/GenBank/DDBJ databases">
        <title>Friends and foes A comparative genomics study of 23 Aspergillus species from section Flavi.</title>
        <authorList>
            <consortium name="DOE Joint Genome Institute"/>
            <person name="Kjaerbolling I."/>
            <person name="Vesth T."/>
            <person name="Frisvad J.C."/>
            <person name="Nybo J.L."/>
            <person name="Theobald S."/>
            <person name="Kildgaard S."/>
            <person name="Isbrandt T."/>
            <person name="Kuo A."/>
            <person name="Sato A."/>
            <person name="Lyhne E.K."/>
            <person name="Kogle M.E."/>
            <person name="Wiebenga A."/>
            <person name="Kun R.S."/>
            <person name="Lubbers R.J."/>
            <person name="Makela M.R."/>
            <person name="Barry K."/>
            <person name="Chovatia M."/>
            <person name="Clum A."/>
            <person name="Daum C."/>
            <person name="Haridas S."/>
            <person name="He G."/>
            <person name="LaButti K."/>
            <person name="Lipzen A."/>
            <person name="Mondo S."/>
            <person name="Riley R."/>
            <person name="Salamov A."/>
            <person name="Simmons B.A."/>
            <person name="Magnuson J.K."/>
            <person name="Henrissat B."/>
            <person name="Mortensen U.H."/>
            <person name="Larsen T.O."/>
            <person name="Devries R.P."/>
            <person name="Grigoriev I.V."/>
            <person name="Machida M."/>
            <person name="Baker S.E."/>
            <person name="Andersen M.R."/>
        </authorList>
    </citation>
    <scope>NUCLEOTIDE SEQUENCE [LARGE SCALE GENOMIC DNA]</scope>
    <source>
        <strain evidence="2 3">CBS 151.66</strain>
    </source>
</reference>
<protein>
    <submittedName>
        <fullName evidence="2">Uncharacterized protein</fullName>
    </submittedName>
</protein>
<dbReference type="OrthoDB" id="4185910at2759"/>
<gene>
    <name evidence="2" type="ORF">BDV29DRAFT_157355</name>
</gene>
<feature type="region of interest" description="Disordered" evidence="1">
    <location>
        <begin position="170"/>
        <end position="189"/>
    </location>
</feature>
<dbReference type="AlphaFoldDB" id="A0A5N5X2L5"/>
<proteinExistence type="predicted"/>
<feature type="region of interest" description="Disordered" evidence="1">
    <location>
        <begin position="198"/>
        <end position="374"/>
    </location>
</feature>
<feature type="compositionally biased region" description="Basic and acidic residues" evidence="1">
    <location>
        <begin position="351"/>
        <end position="363"/>
    </location>
</feature>
<dbReference type="EMBL" id="ML732222">
    <property type="protein sequence ID" value="KAB8073724.1"/>
    <property type="molecule type" value="Genomic_DNA"/>
</dbReference>
<evidence type="ECO:0000313" key="2">
    <source>
        <dbReference type="EMBL" id="KAB8073724.1"/>
    </source>
</evidence>
<feature type="compositionally biased region" description="Basic and acidic residues" evidence="1">
    <location>
        <begin position="239"/>
        <end position="257"/>
    </location>
</feature>
<evidence type="ECO:0000313" key="3">
    <source>
        <dbReference type="Proteomes" id="UP000326565"/>
    </source>
</evidence>
<accession>A0A5N5X2L5</accession>
<organism evidence="2 3">
    <name type="scientific">Aspergillus leporis</name>
    <dbReference type="NCBI Taxonomy" id="41062"/>
    <lineage>
        <taxon>Eukaryota</taxon>
        <taxon>Fungi</taxon>
        <taxon>Dikarya</taxon>
        <taxon>Ascomycota</taxon>
        <taxon>Pezizomycotina</taxon>
        <taxon>Eurotiomycetes</taxon>
        <taxon>Eurotiomycetidae</taxon>
        <taxon>Eurotiales</taxon>
        <taxon>Aspergillaceae</taxon>
        <taxon>Aspergillus</taxon>
        <taxon>Aspergillus subgen. Circumdati</taxon>
    </lineage>
</organism>